<dbReference type="AlphaFoldDB" id="B7GJM4"/>
<organism evidence="1 2">
    <name type="scientific">Anoxybacillus flavithermus (strain DSM 21510 / WK1)</name>
    <dbReference type="NCBI Taxonomy" id="491915"/>
    <lineage>
        <taxon>Bacteria</taxon>
        <taxon>Bacillati</taxon>
        <taxon>Bacillota</taxon>
        <taxon>Bacilli</taxon>
        <taxon>Bacillales</taxon>
        <taxon>Anoxybacillaceae</taxon>
        <taxon>Anoxybacillus</taxon>
    </lineage>
</organism>
<dbReference type="HOGENOM" id="CLU_3179550_0_0_9"/>
<proteinExistence type="predicted"/>
<dbReference type="STRING" id="491915.Aflv_1583"/>
<dbReference type="KEGG" id="afl:Aflv_1583"/>
<protein>
    <recommendedName>
        <fullName evidence="3">Lipoprotein</fullName>
    </recommendedName>
</protein>
<dbReference type="EMBL" id="CP000922">
    <property type="protein sequence ID" value="ACJ33948.1"/>
    <property type="molecule type" value="Genomic_DNA"/>
</dbReference>
<reference evidence="1 2" key="1">
    <citation type="journal article" date="2008" name="Genome Biol.">
        <title>Encapsulated in silica: genome, proteome and physiology of the thermophilic bacterium Anoxybacillus flavithermus WK1.</title>
        <authorList>
            <person name="Saw J.H."/>
            <person name="Mountain B.W."/>
            <person name="Feng L."/>
            <person name="Omelchenko M.V."/>
            <person name="Hou S."/>
            <person name="Saito J.A."/>
            <person name="Stott M.B."/>
            <person name="Li D."/>
            <person name="Zhao G."/>
            <person name="Wu J."/>
            <person name="Galperin M.Y."/>
            <person name="Koonin E.V."/>
            <person name="Makarova K.S."/>
            <person name="Wolf Y.I."/>
            <person name="Rigden D.J."/>
            <person name="Dunfield P.F."/>
            <person name="Wang L."/>
            <person name="Alam M."/>
        </authorList>
    </citation>
    <scope>NUCLEOTIDE SEQUENCE [LARGE SCALE GENOMIC DNA]</scope>
    <source>
        <strain evidence="2">DSM 21510 / WK1</strain>
    </source>
</reference>
<dbReference type="Proteomes" id="UP000000742">
    <property type="component" value="Chromosome"/>
</dbReference>
<sequence length="46" mass="5206">MAIAEKVFFHCLSSVLFSCYRAKIRGDYFYAGGLNNDNDDESKDGH</sequence>
<evidence type="ECO:0000313" key="1">
    <source>
        <dbReference type="EMBL" id="ACJ33948.1"/>
    </source>
</evidence>
<name>B7GJM4_ANOFW</name>
<evidence type="ECO:0000313" key="2">
    <source>
        <dbReference type="Proteomes" id="UP000000742"/>
    </source>
</evidence>
<accession>B7GJM4</accession>
<gene>
    <name evidence="1" type="ordered locus">Aflv_1583</name>
</gene>
<dbReference type="PROSITE" id="PS51257">
    <property type="entry name" value="PROKAR_LIPOPROTEIN"/>
    <property type="match status" value="1"/>
</dbReference>
<evidence type="ECO:0008006" key="3">
    <source>
        <dbReference type="Google" id="ProtNLM"/>
    </source>
</evidence>